<reference evidence="1 2" key="2">
    <citation type="journal article" date="2017" name="Front. Plant Sci.">
        <title>Gene Classification and Mining of Molecular Markers Useful in Red Clover (Trifolium pratense) Breeding.</title>
        <authorList>
            <person name="Istvanek J."/>
            <person name="Dluhosova J."/>
            <person name="Dluhos P."/>
            <person name="Patkova L."/>
            <person name="Nedelnik J."/>
            <person name="Repkova J."/>
        </authorList>
    </citation>
    <scope>NUCLEOTIDE SEQUENCE [LARGE SCALE GENOMIC DNA]</scope>
    <source>
        <strain evidence="2">cv. Tatra</strain>
        <tissue evidence="1">Young leaves</tissue>
    </source>
</reference>
<evidence type="ECO:0000313" key="1">
    <source>
        <dbReference type="EMBL" id="PNX57451.1"/>
    </source>
</evidence>
<feature type="non-terminal residue" evidence="1">
    <location>
        <position position="43"/>
    </location>
</feature>
<reference evidence="1 2" key="1">
    <citation type="journal article" date="2014" name="Am. J. Bot.">
        <title>Genome assembly and annotation for red clover (Trifolium pratense; Fabaceae).</title>
        <authorList>
            <person name="Istvanek J."/>
            <person name="Jaros M."/>
            <person name="Krenek A."/>
            <person name="Repkova J."/>
        </authorList>
    </citation>
    <scope>NUCLEOTIDE SEQUENCE [LARGE SCALE GENOMIC DNA]</scope>
    <source>
        <strain evidence="2">cv. Tatra</strain>
        <tissue evidence="1">Young leaves</tissue>
    </source>
</reference>
<dbReference type="Proteomes" id="UP000236291">
    <property type="component" value="Unassembled WGS sequence"/>
</dbReference>
<proteinExistence type="predicted"/>
<protein>
    <submittedName>
        <fullName evidence="1">Uncharacterized protein</fullName>
    </submittedName>
</protein>
<dbReference type="EMBL" id="ASHM01123626">
    <property type="protein sequence ID" value="PNX57451.1"/>
    <property type="molecule type" value="Genomic_DNA"/>
</dbReference>
<dbReference type="ExpressionAtlas" id="A0A2K3JTS1">
    <property type="expression patterns" value="baseline"/>
</dbReference>
<comment type="caution">
    <text evidence="1">The sequence shown here is derived from an EMBL/GenBank/DDBJ whole genome shotgun (WGS) entry which is preliminary data.</text>
</comment>
<gene>
    <name evidence="1" type="ORF">L195_g058700</name>
</gene>
<dbReference type="AlphaFoldDB" id="A0A2K3JTS1"/>
<evidence type="ECO:0000313" key="2">
    <source>
        <dbReference type="Proteomes" id="UP000236291"/>
    </source>
</evidence>
<sequence length="43" mass="4674">MRSKWVVKMSASRAAVELFPATPKPGRLPICDTKVVAKAFLTA</sequence>
<organism evidence="1 2">
    <name type="scientific">Trifolium pratense</name>
    <name type="common">Red clover</name>
    <dbReference type="NCBI Taxonomy" id="57577"/>
    <lineage>
        <taxon>Eukaryota</taxon>
        <taxon>Viridiplantae</taxon>
        <taxon>Streptophyta</taxon>
        <taxon>Embryophyta</taxon>
        <taxon>Tracheophyta</taxon>
        <taxon>Spermatophyta</taxon>
        <taxon>Magnoliopsida</taxon>
        <taxon>eudicotyledons</taxon>
        <taxon>Gunneridae</taxon>
        <taxon>Pentapetalae</taxon>
        <taxon>rosids</taxon>
        <taxon>fabids</taxon>
        <taxon>Fabales</taxon>
        <taxon>Fabaceae</taxon>
        <taxon>Papilionoideae</taxon>
        <taxon>50 kb inversion clade</taxon>
        <taxon>NPAAA clade</taxon>
        <taxon>Hologalegina</taxon>
        <taxon>IRL clade</taxon>
        <taxon>Trifolieae</taxon>
        <taxon>Trifolium</taxon>
    </lineage>
</organism>
<accession>A0A2K3JTS1</accession>
<name>A0A2K3JTS1_TRIPR</name>